<gene>
    <name evidence="2" type="ORF">THRCLA_22412</name>
</gene>
<evidence type="ECO:0000313" key="3">
    <source>
        <dbReference type="Proteomes" id="UP000243217"/>
    </source>
</evidence>
<protein>
    <submittedName>
        <fullName evidence="2">Uncharacterized protein</fullName>
    </submittedName>
</protein>
<dbReference type="AlphaFoldDB" id="A0A1V9Z218"/>
<keyword evidence="3" id="KW-1185">Reference proteome</keyword>
<evidence type="ECO:0000313" key="2">
    <source>
        <dbReference type="EMBL" id="OQR92049.1"/>
    </source>
</evidence>
<sequence length="62" mass="6850">LPPTPQRSKASFTQTLLKQEYITPEKSKRSAASTPSSSARKRFKARTPSPTTVPEAKKTYPS</sequence>
<reference evidence="2 3" key="1">
    <citation type="journal article" date="2014" name="Genome Biol. Evol.">
        <title>The secreted proteins of Achlya hypogyna and Thraustotheca clavata identify the ancestral oomycete secretome and reveal gene acquisitions by horizontal gene transfer.</title>
        <authorList>
            <person name="Misner I."/>
            <person name="Blouin N."/>
            <person name="Leonard G."/>
            <person name="Richards T.A."/>
            <person name="Lane C.E."/>
        </authorList>
    </citation>
    <scope>NUCLEOTIDE SEQUENCE [LARGE SCALE GENOMIC DNA]</scope>
    <source>
        <strain evidence="2 3">ATCC 34112</strain>
    </source>
</reference>
<comment type="caution">
    <text evidence="2">The sequence shown here is derived from an EMBL/GenBank/DDBJ whole genome shotgun (WGS) entry which is preliminary data.</text>
</comment>
<evidence type="ECO:0000256" key="1">
    <source>
        <dbReference type="SAM" id="MobiDB-lite"/>
    </source>
</evidence>
<feature type="compositionally biased region" description="Polar residues" evidence="1">
    <location>
        <begin position="1"/>
        <end position="17"/>
    </location>
</feature>
<feature type="region of interest" description="Disordered" evidence="1">
    <location>
        <begin position="1"/>
        <end position="62"/>
    </location>
</feature>
<name>A0A1V9Z218_9STRA</name>
<dbReference type="EMBL" id="JNBS01002361">
    <property type="protein sequence ID" value="OQR92049.1"/>
    <property type="molecule type" value="Genomic_DNA"/>
</dbReference>
<feature type="non-terminal residue" evidence="2">
    <location>
        <position position="1"/>
    </location>
</feature>
<dbReference type="Proteomes" id="UP000243217">
    <property type="component" value="Unassembled WGS sequence"/>
</dbReference>
<proteinExistence type="predicted"/>
<organism evidence="2 3">
    <name type="scientific">Thraustotheca clavata</name>
    <dbReference type="NCBI Taxonomy" id="74557"/>
    <lineage>
        <taxon>Eukaryota</taxon>
        <taxon>Sar</taxon>
        <taxon>Stramenopiles</taxon>
        <taxon>Oomycota</taxon>
        <taxon>Saprolegniomycetes</taxon>
        <taxon>Saprolegniales</taxon>
        <taxon>Achlyaceae</taxon>
        <taxon>Thraustotheca</taxon>
    </lineage>
</organism>
<accession>A0A1V9Z218</accession>